<gene>
    <name evidence="1" type="ORF">WJX73_006164</name>
</gene>
<protein>
    <submittedName>
        <fullName evidence="1">Uncharacterized protein</fullName>
    </submittedName>
</protein>
<reference evidence="1 2" key="1">
    <citation type="journal article" date="2024" name="Nat. Commun.">
        <title>Phylogenomics reveals the evolutionary origins of lichenization in chlorophyte algae.</title>
        <authorList>
            <person name="Puginier C."/>
            <person name="Libourel C."/>
            <person name="Otte J."/>
            <person name="Skaloud P."/>
            <person name="Haon M."/>
            <person name="Grisel S."/>
            <person name="Petersen M."/>
            <person name="Berrin J.G."/>
            <person name="Delaux P.M."/>
            <person name="Dal Grande F."/>
            <person name="Keller J."/>
        </authorList>
    </citation>
    <scope>NUCLEOTIDE SEQUENCE [LARGE SCALE GENOMIC DNA]</scope>
    <source>
        <strain evidence="1 2">SAG 2036</strain>
    </source>
</reference>
<evidence type="ECO:0000313" key="2">
    <source>
        <dbReference type="Proteomes" id="UP001465755"/>
    </source>
</evidence>
<accession>A0AAW1NNB9</accession>
<evidence type="ECO:0000313" key="1">
    <source>
        <dbReference type="EMBL" id="KAK9786297.1"/>
    </source>
</evidence>
<name>A0AAW1NNB9_9CHLO</name>
<keyword evidence="2" id="KW-1185">Reference proteome</keyword>
<dbReference type="Proteomes" id="UP001465755">
    <property type="component" value="Unassembled WGS sequence"/>
</dbReference>
<comment type="caution">
    <text evidence="1">The sequence shown here is derived from an EMBL/GenBank/DDBJ whole genome shotgun (WGS) entry which is preliminary data.</text>
</comment>
<dbReference type="EMBL" id="JALJOQ010000275">
    <property type="protein sequence ID" value="KAK9786297.1"/>
    <property type="molecule type" value="Genomic_DNA"/>
</dbReference>
<proteinExistence type="predicted"/>
<dbReference type="AlphaFoldDB" id="A0AAW1NNB9"/>
<sequence>MVANKPMTSNQREAALKQENAYFEAAHAHLDVLQRVFDEDLTAYARQQLEQGNKCVARILVLDYSLLSTLPAESLPKAYRTLARRMEDTKKYDDPEIVPITDSRQARQDAEPDHIAVGLSNGLGAASIQPSVSSSEPQTGTAASAGIMSAVFGKILGRQSKPPVYRWPCQSC</sequence>
<organism evidence="1 2">
    <name type="scientific">Symbiochloris irregularis</name>
    <dbReference type="NCBI Taxonomy" id="706552"/>
    <lineage>
        <taxon>Eukaryota</taxon>
        <taxon>Viridiplantae</taxon>
        <taxon>Chlorophyta</taxon>
        <taxon>core chlorophytes</taxon>
        <taxon>Trebouxiophyceae</taxon>
        <taxon>Trebouxiales</taxon>
        <taxon>Trebouxiaceae</taxon>
        <taxon>Symbiochloris</taxon>
    </lineage>
</organism>